<dbReference type="EMBL" id="JAKEVZ010000003">
    <property type="protein sequence ID" value="MCF1750503.1"/>
    <property type="molecule type" value="Genomic_DNA"/>
</dbReference>
<name>A0ABS9BU97_9BACT</name>
<evidence type="ECO:0000313" key="1">
    <source>
        <dbReference type="EMBL" id="MCF1750503.1"/>
    </source>
</evidence>
<comment type="caution">
    <text evidence="1">The sequence shown here is derived from an EMBL/GenBank/DDBJ whole genome shotgun (WGS) entry which is preliminary data.</text>
</comment>
<dbReference type="InterPro" id="IPR018841">
    <property type="entry name" value="DUF2442"/>
</dbReference>
<keyword evidence="2" id="KW-1185">Reference proteome</keyword>
<reference evidence="1 2" key="1">
    <citation type="submission" date="2022-01" db="EMBL/GenBank/DDBJ databases">
        <title>Mariniradius saccharolyticus sp. nov., isolated from sediment of a river.</title>
        <authorList>
            <person name="Liu H."/>
        </authorList>
    </citation>
    <scope>NUCLEOTIDE SEQUENCE [LARGE SCALE GENOMIC DNA]</scope>
    <source>
        <strain evidence="1 2">RY-2</strain>
    </source>
</reference>
<evidence type="ECO:0000313" key="2">
    <source>
        <dbReference type="Proteomes" id="UP001201449"/>
    </source>
</evidence>
<sequence length="56" mass="6475">MYISLEDGRELSIPLEWFPKLRDANQEALLNFRFIGGGEGIHWESLDEDILVTNLL</sequence>
<gene>
    <name evidence="1" type="ORF">L0U89_05420</name>
</gene>
<accession>A0ABS9BU97</accession>
<dbReference type="Gene3D" id="3.30.2020.40">
    <property type="entry name" value="Uncharacterised protein PF10387, DUF2442"/>
    <property type="match status" value="1"/>
</dbReference>
<dbReference type="Pfam" id="PF10387">
    <property type="entry name" value="DUF2442"/>
    <property type="match status" value="1"/>
</dbReference>
<dbReference type="Proteomes" id="UP001201449">
    <property type="component" value="Unassembled WGS sequence"/>
</dbReference>
<organism evidence="1 2">
    <name type="scientific">Mariniradius sediminis</name>
    <dbReference type="NCBI Taxonomy" id="2909237"/>
    <lineage>
        <taxon>Bacteria</taxon>
        <taxon>Pseudomonadati</taxon>
        <taxon>Bacteroidota</taxon>
        <taxon>Cytophagia</taxon>
        <taxon>Cytophagales</taxon>
        <taxon>Cyclobacteriaceae</taxon>
        <taxon>Mariniradius</taxon>
    </lineage>
</organism>
<protein>
    <submittedName>
        <fullName evidence="1">DUF2442 domain-containing protein</fullName>
    </submittedName>
</protein>
<proteinExistence type="predicted"/>